<comment type="caution">
    <text evidence="4">The sequence shown here is derived from an EMBL/GenBank/DDBJ whole genome shotgun (WGS) entry which is preliminary data.</text>
</comment>
<evidence type="ECO:0000256" key="2">
    <source>
        <dbReference type="PROSITE-ProRule" id="PRU00335"/>
    </source>
</evidence>
<evidence type="ECO:0000259" key="3">
    <source>
        <dbReference type="PROSITE" id="PS50977"/>
    </source>
</evidence>
<organism evidence="4 5">
    <name type="scientific">Kribbella koreensis</name>
    <dbReference type="NCBI Taxonomy" id="57909"/>
    <lineage>
        <taxon>Bacteria</taxon>
        <taxon>Bacillati</taxon>
        <taxon>Actinomycetota</taxon>
        <taxon>Actinomycetes</taxon>
        <taxon>Propionibacteriales</taxon>
        <taxon>Kribbellaceae</taxon>
        <taxon>Kribbella</taxon>
    </lineage>
</organism>
<feature type="domain" description="HTH tetR-type" evidence="3">
    <location>
        <begin position="20"/>
        <end position="79"/>
    </location>
</feature>
<dbReference type="InterPro" id="IPR001647">
    <property type="entry name" value="HTH_TetR"/>
</dbReference>
<accession>A0ABP4A2E5</accession>
<sequence length="206" mass="22838">MIYCQARESVYPQMSPATGPGPRERLLDATRRLTYDKGVGIGMDALLSEADVARRSLYQHFGGKDGLVAETLRTTRTADLERYRAILDSAGDDPRERLLALFDFFTQDTGNRGFRGCRYTAADLALPDPAHPAHAETSQYYEHINELLLKELQALGHPEAQQAADQIQLVIDGALIERATRPGARPAAAAARLLRHLVDDWRQGPN</sequence>
<keyword evidence="5" id="KW-1185">Reference proteome</keyword>
<dbReference type="PANTHER" id="PTHR30055">
    <property type="entry name" value="HTH-TYPE TRANSCRIPTIONAL REGULATOR RUTR"/>
    <property type="match status" value="1"/>
</dbReference>
<dbReference type="PANTHER" id="PTHR30055:SF200">
    <property type="entry name" value="HTH-TYPE TRANSCRIPTIONAL REPRESSOR BDCR"/>
    <property type="match status" value="1"/>
</dbReference>
<dbReference type="InterPro" id="IPR050109">
    <property type="entry name" value="HTH-type_TetR-like_transc_reg"/>
</dbReference>
<dbReference type="EMBL" id="BAAAHK010000003">
    <property type="protein sequence ID" value="GAA0930613.1"/>
    <property type="molecule type" value="Genomic_DNA"/>
</dbReference>
<dbReference type="PRINTS" id="PR00455">
    <property type="entry name" value="HTHTETR"/>
</dbReference>
<dbReference type="Pfam" id="PF00440">
    <property type="entry name" value="TetR_N"/>
    <property type="match status" value="1"/>
</dbReference>
<dbReference type="PROSITE" id="PS50977">
    <property type="entry name" value="HTH_TETR_2"/>
    <property type="match status" value="1"/>
</dbReference>
<dbReference type="InterPro" id="IPR009057">
    <property type="entry name" value="Homeodomain-like_sf"/>
</dbReference>
<name>A0ABP4A2E5_9ACTN</name>
<reference evidence="5" key="1">
    <citation type="journal article" date="2019" name="Int. J. Syst. Evol. Microbiol.">
        <title>The Global Catalogue of Microorganisms (GCM) 10K type strain sequencing project: providing services to taxonomists for standard genome sequencing and annotation.</title>
        <authorList>
            <consortium name="The Broad Institute Genomics Platform"/>
            <consortium name="The Broad Institute Genome Sequencing Center for Infectious Disease"/>
            <person name="Wu L."/>
            <person name="Ma J."/>
        </authorList>
    </citation>
    <scope>NUCLEOTIDE SEQUENCE [LARGE SCALE GENOMIC DNA]</scope>
    <source>
        <strain evidence="5">JCM 10977</strain>
    </source>
</reference>
<keyword evidence="1 2" id="KW-0238">DNA-binding</keyword>
<proteinExistence type="predicted"/>
<protein>
    <submittedName>
        <fullName evidence="4">TetR/AcrR family transcriptional regulator</fullName>
    </submittedName>
</protein>
<dbReference type="SUPFAM" id="SSF46689">
    <property type="entry name" value="Homeodomain-like"/>
    <property type="match status" value="1"/>
</dbReference>
<dbReference type="Pfam" id="PF17940">
    <property type="entry name" value="TetR_C_31"/>
    <property type="match status" value="1"/>
</dbReference>
<dbReference type="InterPro" id="IPR041583">
    <property type="entry name" value="TetR_C_31"/>
</dbReference>
<evidence type="ECO:0000313" key="5">
    <source>
        <dbReference type="Proteomes" id="UP001500542"/>
    </source>
</evidence>
<evidence type="ECO:0000313" key="4">
    <source>
        <dbReference type="EMBL" id="GAA0930613.1"/>
    </source>
</evidence>
<dbReference type="SUPFAM" id="SSF48498">
    <property type="entry name" value="Tetracyclin repressor-like, C-terminal domain"/>
    <property type="match status" value="1"/>
</dbReference>
<dbReference type="Proteomes" id="UP001500542">
    <property type="component" value="Unassembled WGS sequence"/>
</dbReference>
<gene>
    <name evidence="4" type="ORF">GCM10009554_13910</name>
</gene>
<dbReference type="InterPro" id="IPR036271">
    <property type="entry name" value="Tet_transcr_reg_TetR-rel_C_sf"/>
</dbReference>
<feature type="DNA-binding region" description="H-T-H motif" evidence="2">
    <location>
        <begin position="42"/>
        <end position="61"/>
    </location>
</feature>
<dbReference type="Gene3D" id="1.10.357.10">
    <property type="entry name" value="Tetracycline Repressor, domain 2"/>
    <property type="match status" value="1"/>
</dbReference>
<evidence type="ECO:0000256" key="1">
    <source>
        <dbReference type="ARBA" id="ARBA00023125"/>
    </source>
</evidence>